<reference evidence="2 3" key="1">
    <citation type="journal article" date="2009" name="Science">
        <title>Green evolution and dynamic adaptations revealed by genomes of the marine picoeukaryotes Micromonas.</title>
        <authorList>
            <person name="Worden A.Z."/>
            <person name="Lee J.H."/>
            <person name="Mock T."/>
            <person name="Rouze P."/>
            <person name="Simmons M.P."/>
            <person name="Aerts A.L."/>
            <person name="Allen A.E."/>
            <person name="Cuvelier M.L."/>
            <person name="Derelle E."/>
            <person name="Everett M.V."/>
            <person name="Foulon E."/>
            <person name="Grimwood J."/>
            <person name="Gundlach H."/>
            <person name="Henrissat B."/>
            <person name="Napoli C."/>
            <person name="McDonald S.M."/>
            <person name="Parker M.S."/>
            <person name="Rombauts S."/>
            <person name="Salamov A."/>
            <person name="Von Dassow P."/>
            <person name="Badger J.H."/>
            <person name="Coutinho P.M."/>
            <person name="Demir E."/>
            <person name="Dubchak I."/>
            <person name="Gentemann C."/>
            <person name="Eikrem W."/>
            <person name="Gready J.E."/>
            <person name="John U."/>
            <person name="Lanier W."/>
            <person name="Lindquist E.A."/>
            <person name="Lucas S."/>
            <person name="Mayer K.F."/>
            <person name="Moreau H."/>
            <person name="Not F."/>
            <person name="Otillar R."/>
            <person name="Panaud O."/>
            <person name="Pangilinan J."/>
            <person name="Paulsen I."/>
            <person name="Piegu B."/>
            <person name="Poliakov A."/>
            <person name="Robbens S."/>
            <person name="Schmutz J."/>
            <person name="Toulza E."/>
            <person name="Wyss T."/>
            <person name="Zelensky A."/>
            <person name="Zhou K."/>
            <person name="Armbrust E.V."/>
            <person name="Bhattacharya D."/>
            <person name="Goodenough U.W."/>
            <person name="Van de Peer Y."/>
            <person name="Grigoriev I.V."/>
        </authorList>
    </citation>
    <scope>NUCLEOTIDE SEQUENCE [LARGE SCALE GENOMIC DNA]</scope>
    <source>
        <strain evidence="3">RCC299 / NOUM17</strain>
    </source>
</reference>
<dbReference type="GO" id="GO:0005801">
    <property type="term" value="C:cis-Golgi network"/>
    <property type="evidence" value="ECO:0007669"/>
    <property type="project" value="TreeGrafter"/>
</dbReference>
<dbReference type="eggNOG" id="KOG3316">
    <property type="taxonomic scope" value="Eukaryota"/>
</dbReference>
<dbReference type="AlphaFoldDB" id="C1E991"/>
<dbReference type="InterPro" id="IPR037992">
    <property type="entry name" value="TRAPPC6/Trs33"/>
</dbReference>
<dbReference type="OMA" id="PACELHY"/>
<name>C1E991_MICCC</name>
<dbReference type="InterPro" id="IPR024096">
    <property type="entry name" value="NO_sig/Golgi_transp_ligand-bd"/>
</dbReference>
<dbReference type="KEGG" id="mis:MICPUN_59648"/>
<dbReference type="Gene3D" id="3.30.1380.20">
    <property type="entry name" value="Trafficking protein particle complex subunit 3"/>
    <property type="match status" value="1"/>
</dbReference>
<dbReference type="SUPFAM" id="SSF111126">
    <property type="entry name" value="Ligand-binding domain in the NO signalling and Golgi transport"/>
    <property type="match status" value="1"/>
</dbReference>
<organism evidence="2 3">
    <name type="scientific">Micromonas commoda (strain RCC299 / NOUM17 / CCMP2709)</name>
    <name type="common">Picoplanktonic green alga</name>
    <dbReference type="NCBI Taxonomy" id="296587"/>
    <lineage>
        <taxon>Eukaryota</taxon>
        <taxon>Viridiplantae</taxon>
        <taxon>Chlorophyta</taxon>
        <taxon>Mamiellophyceae</taxon>
        <taxon>Mamiellales</taxon>
        <taxon>Mamiellaceae</taxon>
        <taxon>Micromonas</taxon>
    </lineage>
</organism>
<dbReference type="InParanoid" id="C1E991"/>
<proteinExistence type="inferred from homology"/>
<evidence type="ECO:0000313" key="3">
    <source>
        <dbReference type="Proteomes" id="UP000002009"/>
    </source>
</evidence>
<dbReference type="Pfam" id="PF04051">
    <property type="entry name" value="TRAPP"/>
    <property type="match status" value="1"/>
</dbReference>
<evidence type="ECO:0008006" key="4">
    <source>
        <dbReference type="Google" id="ProtNLM"/>
    </source>
</evidence>
<sequence>MASTSRPSVSASAMSYLLLVMVRDYHEKGKAGKAQLEEMGAQLGARLAERYTKDRPRFTEHTEVVLWTCKEFWQETFGKRVDNLKTNNRGVYVLTDVAFKWMSGLRPFGGDTEEESWALMMAHADSYGAFAGGVVRGALESLGLRCSVSQEPTSQSAATATSIEEFKPLGCKFTVRLAAGLGFGGVA</sequence>
<dbReference type="Proteomes" id="UP000002009">
    <property type="component" value="Chromosome 6"/>
</dbReference>
<dbReference type="GO" id="GO:0030008">
    <property type="term" value="C:TRAPP complex"/>
    <property type="evidence" value="ECO:0007669"/>
    <property type="project" value="TreeGrafter"/>
</dbReference>
<gene>
    <name evidence="2" type="ORF">MICPUN_59648</name>
</gene>
<dbReference type="RefSeq" id="XP_002503381.1">
    <property type="nucleotide sequence ID" value="XM_002503335.1"/>
</dbReference>
<comment type="similarity">
    <text evidence="1">Belongs to the TRAPP small subunits family. BET3 subfamily.</text>
</comment>
<accession>C1E991</accession>
<dbReference type="PANTHER" id="PTHR12817:SF0">
    <property type="entry name" value="GEO08327P1"/>
    <property type="match status" value="1"/>
</dbReference>
<dbReference type="GO" id="GO:0006888">
    <property type="term" value="P:endoplasmic reticulum to Golgi vesicle-mediated transport"/>
    <property type="evidence" value="ECO:0007669"/>
    <property type="project" value="TreeGrafter"/>
</dbReference>
<keyword evidence="3" id="KW-1185">Reference proteome</keyword>
<dbReference type="EMBL" id="CP001327">
    <property type="protein sequence ID" value="ACO64639.1"/>
    <property type="molecule type" value="Genomic_DNA"/>
</dbReference>
<dbReference type="GeneID" id="8244324"/>
<dbReference type="InterPro" id="IPR007194">
    <property type="entry name" value="TRAPP_component"/>
</dbReference>
<evidence type="ECO:0000313" key="2">
    <source>
        <dbReference type="EMBL" id="ACO64639.1"/>
    </source>
</evidence>
<dbReference type="PANTHER" id="PTHR12817">
    <property type="entry name" value="TRAFFICKING PROTEIN PARTICLE COMPLEX SUBUNIT 6B"/>
    <property type="match status" value="1"/>
</dbReference>
<dbReference type="CDD" id="cd14944">
    <property type="entry name" value="TRAPPC6A_Trs33"/>
    <property type="match status" value="1"/>
</dbReference>
<dbReference type="GO" id="GO:0005802">
    <property type="term" value="C:trans-Golgi network"/>
    <property type="evidence" value="ECO:0007669"/>
    <property type="project" value="TreeGrafter"/>
</dbReference>
<evidence type="ECO:0000256" key="1">
    <source>
        <dbReference type="ARBA" id="ARBA00006218"/>
    </source>
</evidence>
<dbReference type="STRING" id="296587.C1E991"/>
<protein>
    <recommendedName>
        <fullName evidence="4">Trafficking protein particle complex subunit</fullName>
    </recommendedName>
</protein>
<dbReference type="OrthoDB" id="941624at2759"/>
<dbReference type="FunCoup" id="C1E991">
    <property type="interactions" value="1292"/>
</dbReference>